<evidence type="ECO:0000256" key="4">
    <source>
        <dbReference type="ARBA" id="ARBA00022679"/>
    </source>
</evidence>
<gene>
    <name evidence="8" type="ORF">BN85403460</name>
</gene>
<keyword evidence="4 8" id="KW-0808">Transferase</keyword>
<feature type="domain" description="Guanylate kinase-like" evidence="7">
    <location>
        <begin position="1"/>
        <end position="172"/>
    </location>
</feature>
<dbReference type="PANTHER" id="PTHR23117:SF13">
    <property type="entry name" value="GUANYLATE KINASE"/>
    <property type="match status" value="1"/>
</dbReference>
<dbReference type="PROSITE" id="PS50052">
    <property type="entry name" value="GUANYLATE_KINASE_2"/>
    <property type="match status" value="1"/>
</dbReference>
<evidence type="ECO:0000256" key="2">
    <source>
        <dbReference type="ARBA" id="ARBA00004496"/>
    </source>
</evidence>
<dbReference type="EC" id="2.7.4.8" evidence="8"/>
<dbReference type="Gene3D" id="3.40.50.300">
    <property type="entry name" value="P-loop containing nucleotide triphosphate hydrolases"/>
    <property type="match status" value="1"/>
</dbReference>
<evidence type="ECO:0000256" key="1">
    <source>
        <dbReference type="ARBA" id="ARBA00003531"/>
    </source>
</evidence>
<dbReference type="GO" id="GO:0004385">
    <property type="term" value="F:GMP kinase activity"/>
    <property type="evidence" value="ECO:0007669"/>
    <property type="project" value="UniProtKB-EC"/>
</dbReference>
<dbReference type="SUPFAM" id="SSF52540">
    <property type="entry name" value="P-loop containing nucleoside triphosphate hydrolases"/>
    <property type="match status" value="1"/>
</dbReference>
<dbReference type="SMART" id="SM00072">
    <property type="entry name" value="GuKc"/>
    <property type="match status" value="1"/>
</dbReference>
<evidence type="ECO:0000256" key="5">
    <source>
        <dbReference type="ARBA" id="ARBA00022777"/>
    </source>
</evidence>
<dbReference type="PANTHER" id="PTHR23117">
    <property type="entry name" value="GUANYLATE KINASE-RELATED"/>
    <property type="match status" value="1"/>
</dbReference>
<name>U4KK87_ALTPJ</name>
<comment type="catalytic activity">
    <reaction evidence="6">
        <text>GMP + ATP = GDP + ADP</text>
        <dbReference type="Rhea" id="RHEA:20780"/>
        <dbReference type="ChEBI" id="CHEBI:30616"/>
        <dbReference type="ChEBI" id="CHEBI:58115"/>
        <dbReference type="ChEBI" id="CHEBI:58189"/>
        <dbReference type="ChEBI" id="CHEBI:456216"/>
        <dbReference type="EC" id="2.7.4.8"/>
    </reaction>
</comment>
<dbReference type="STRING" id="1318466.BN85403460"/>
<proteinExistence type="inferred from homology"/>
<protein>
    <submittedName>
        <fullName evidence="8">Similar to guanylate kinase</fullName>
        <ecNumber evidence="8">2.7.4.8</ecNumber>
    </submittedName>
</protein>
<comment type="similarity">
    <text evidence="3">Belongs to the guanylate kinase family.</text>
</comment>
<dbReference type="Pfam" id="PF00625">
    <property type="entry name" value="Guanylate_kin"/>
    <property type="match status" value="1"/>
</dbReference>
<accession>U4KK87</accession>
<dbReference type="InterPro" id="IPR027417">
    <property type="entry name" value="P-loop_NTPase"/>
</dbReference>
<dbReference type="HOGENOM" id="CLU_001715_1_2_14"/>
<dbReference type="OrthoDB" id="1033810at2"/>
<keyword evidence="9" id="KW-1185">Reference proteome</keyword>
<keyword evidence="5 8" id="KW-0418">Kinase</keyword>
<dbReference type="RefSeq" id="WP_026656338.1">
    <property type="nucleotide sequence ID" value="NC_022538.1"/>
</dbReference>
<dbReference type="InterPro" id="IPR020590">
    <property type="entry name" value="Guanylate_kinase_CS"/>
</dbReference>
<evidence type="ECO:0000313" key="8">
    <source>
        <dbReference type="EMBL" id="CCV63923.1"/>
    </source>
</evidence>
<reference evidence="8 9" key="1">
    <citation type="journal article" date="2013" name="J. Mol. Microbiol. Biotechnol.">
        <title>Analysis of the Complete Genomes of Acholeplasma brassicae , A. palmae and A. laidlawii and Their Comparison to the Obligate Parasites from ' Candidatus Phytoplasma'.</title>
        <authorList>
            <person name="Kube M."/>
            <person name="Siewert C."/>
            <person name="Migdoll A.M."/>
            <person name="Duduk B."/>
            <person name="Holz S."/>
            <person name="Rabus R."/>
            <person name="Seemuller E."/>
            <person name="Mitrovic J."/>
            <person name="Muller I."/>
            <person name="Buttner C."/>
            <person name="Reinhardt R."/>
        </authorList>
    </citation>
    <scope>NUCLEOTIDE SEQUENCE [LARGE SCALE GENOMIC DNA]</scope>
    <source>
        <strain evidence="8 9">J233</strain>
    </source>
</reference>
<dbReference type="InterPro" id="IPR008144">
    <property type="entry name" value="Guanylate_kin-like_dom"/>
</dbReference>
<sequence length="184" mass="21578">MIVLVGASASGKTEIAHILTSKYGYKKCVTTTTREKRVNEQDGIDYHFITKEHFLELKEENRFAESAVYQDNYYGLQVKDIIENGIAILEPKGVNELIRQKRNIYVIYIQTSENLRKERMEKRLDKKESISNRILNDRTIFEVKHITHIDLLIENEKHDLNEVAKTIHEVYQESLKLKTINKNV</sequence>
<organism evidence="8 9">
    <name type="scientific">Alteracholeplasma palmae (strain ATCC 49389 / J233)</name>
    <name type="common">Acholeplasma palmae</name>
    <dbReference type="NCBI Taxonomy" id="1318466"/>
    <lineage>
        <taxon>Bacteria</taxon>
        <taxon>Bacillati</taxon>
        <taxon>Mycoplasmatota</taxon>
        <taxon>Mollicutes</taxon>
        <taxon>Acholeplasmatales</taxon>
        <taxon>Acholeplasmataceae</taxon>
        <taxon>Acholeplasma</taxon>
    </lineage>
</organism>
<evidence type="ECO:0000256" key="3">
    <source>
        <dbReference type="ARBA" id="ARBA00005790"/>
    </source>
</evidence>
<comment type="subcellular location">
    <subcellularLocation>
        <location evidence="2">Cytoplasm</location>
    </subcellularLocation>
</comment>
<dbReference type="GO" id="GO:0005829">
    <property type="term" value="C:cytosol"/>
    <property type="evidence" value="ECO:0007669"/>
    <property type="project" value="TreeGrafter"/>
</dbReference>
<dbReference type="EMBL" id="FO681347">
    <property type="protein sequence ID" value="CCV63923.1"/>
    <property type="molecule type" value="Genomic_DNA"/>
</dbReference>
<dbReference type="KEGG" id="apal:BN85403460"/>
<dbReference type="AlphaFoldDB" id="U4KK87"/>
<evidence type="ECO:0000259" key="7">
    <source>
        <dbReference type="PROSITE" id="PS50052"/>
    </source>
</evidence>
<comment type="function">
    <text evidence="1">Essential for recycling GMP and indirectly, cGMP.</text>
</comment>
<dbReference type="InterPro" id="IPR008145">
    <property type="entry name" value="GK/Ca_channel_bsu"/>
</dbReference>
<dbReference type="PROSITE" id="PS00856">
    <property type="entry name" value="GUANYLATE_KINASE_1"/>
    <property type="match status" value="1"/>
</dbReference>
<evidence type="ECO:0000256" key="6">
    <source>
        <dbReference type="ARBA" id="ARBA00048594"/>
    </source>
</evidence>
<evidence type="ECO:0000313" key="9">
    <source>
        <dbReference type="Proteomes" id="UP000032740"/>
    </source>
</evidence>
<dbReference type="Proteomes" id="UP000032740">
    <property type="component" value="Chromosome"/>
</dbReference>